<dbReference type="EMBL" id="MEVN01000047">
    <property type="protein sequence ID" value="OGC56073.1"/>
    <property type="molecule type" value="Genomic_DNA"/>
</dbReference>
<comment type="caution">
    <text evidence="2">The sequence shown here is derived from an EMBL/GenBank/DDBJ whole genome shotgun (WGS) entry which is preliminary data.</text>
</comment>
<protein>
    <recommendedName>
        <fullName evidence="1">PIN domain-containing protein</fullName>
    </recommendedName>
</protein>
<evidence type="ECO:0000313" key="3">
    <source>
        <dbReference type="Proteomes" id="UP000177763"/>
    </source>
</evidence>
<evidence type="ECO:0000313" key="2">
    <source>
        <dbReference type="EMBL" id="OGC56073.1"/>
    </source>
</evidence>
<dbReference type="STRING" id="1802630.A3H26_01465"/>
<reference evidence="2 3" key="1">
    <citation type="journal article" date="2016" name="Nat. Commun.">
        <title>Thousands of microbial genomes shed light on interconnected biogeochemical processes in an aquifer system.</title>
        <authorList>
            <person name="Anantharaman K."/>
            <person name="Brown C.T."/>
            <person name="Hug L.A."/>
            <person name="Sharon I."/>
            <person name="Castelle C.J."/>
            <person name="Probst A.J."/>
            <person name="Thomas B.C."/>
            <person name="Singh A."/>
            <person name="Wilkins M.J."/>
            <person name="Karaoz U."/>
            <person name="Brodie E.L."/>
            <person name="Williams K.H."/>
            <person name="Hubbard S.S."/>
            <person name="Banfield J.F."/>
        </authorList>
    </citation>
    <scope>NUCLEOTIDE SEQUENCE [LARGE SCALE GENOMIC DNA]</scope>
</reference>
<gene>
    <name evidence="2" type="ORF">A3H26_01465</name>
</gene>
<dbReference type="Proteomes" id="UP000177763">
    <property type="component" value="Unassembled WGS sequence"/>
</dbReference>
<accession>A0A1F4VH41</accession>
<proteinExistence type="predicted"/>
<feature type="domain" description="PIN" evidence="1">
    <location>
        <begin position="6"/>
        <end position="124"/>
    </location>
</feature>
<organism evidence="2 3">
    <name type="scientific">candidate division WWE3 bacterium RIFCSPLOWO2_12_FULL_36_10</name>
    <dbReference type="NCBI Taxonomy" id="1802630"/>
    <lineage>
        <taxon>Bacteria</taxon>
        <taxon>Katanobacteria</taxon>
    </lineage>
</organism>
<name>A0A1F4VH41_UNCKA</name>
<dbReference type="AlphaFoldDB" id="A0A1F4VH41"/>
<dbReference type="InterPro" id="IPR002716">
    <property type="entry name" value="PIN_dom"/>
</dbReference>
<dbReference type="InterPro" id="IPR029060">
    <property type="entry name" value="PIN-like_dom_sf"/>
</dbReference>
<sequence length="133" mass="14970">MKKLPVLDTNIIIRFLTGDSLGQADKVEKLLNSSPKNSLSLPDIVVVEIAYVLLSLYKLSKEDVIEKLETLVEVKSVKCNIDLIKRSLDIFKDNNISFVDAYLCAEILGKNNILYTFDKRLIKVLGSKAIELK</sequence>
<evidence type="ECO:0000259" key="1">
    <source>
        <dbReference type="Pfam" id="PF01850"/>
    </source>
</evidence>
<dbReference type="Pfam" id="PF01850">
    <property type="entry name" value="PIN"/>
    <property type="match status" value="1"/>
</dbReference>
<dbReference type="Gene3D" id="3.40.50.1010">
    <property type="entry name" value="5'-nuclease"/>
    <property type="match status" value="1"/>
</dbReference>
<dbReference type="SUPFAM" id="SSF88723">
    <property type="entry name" value="PIN domain-like"/>
    <property type="match status" value="1"/>
</dbReference>